<evidence type="ECO:0000256" key="2">
    <source>
        <dbReference type="SAM" id="Coils"/>
    </source>
</evidence>
<name>A0AAN9M7M2_CANGL</name>
<evidence type="ECO:0000256" key="3">
    <source>
        <dbReference type="SAM" id="MobiDB-lite"/>
    </source>
</evidence>
<proteinExistence type="predicted"/>
<evidence type="ECO:0000313" key="6">
    <source>
        <dbReference type="EMBL" id="KAK7349780.1"/>
    </source>
</evidence>
<evidence type="ECO:0000259" key="5">
    <source>
        <dbReference type="PROSITE" id="PS51035"/>
    </source>
</evidence>
<keyword evidence="2" id="KW-0175">Coiled coil</keyword>
<dbReference type="GO" id="GO:0050821">
    <property type="term" value="P:protein stabilization"/>
    <property type="evidence" value="ECO:0007669"/>
    <property type="project" value="TreeGrafter"/>
</dbReference>
<keyword evidence="1" id="KW-0143">Chaperone</keyword>
<gene>
    <name evidence="6" type="ORF">VNO77_07441</name>
</gene>
<dbReference type="AlphaFoldDB" id="A0AAN9M7M2"/>
<dbReference type="GO" id="GO:0051087">
    <property type="term" value="F:protein-folding chaperone binding"/>
    <property type="evidence" value="ECO:0007669"/>
    <property type="project" value="InterPro"/>
</dbReference>
<organism evidence="6 7">
    <name type="scientific">Canavalia gladiata</name>
    <name type="common">Sword bean</name>
    <name type="synonym">Dolichos gladiatus</name>
    <dbReference type="NCBI Taxonomy" id="3824"/>
    <lineage>
        <taxon>Eukaryota</taxon>
        <taxon>Viridiplantae</taxon>
        <taxon>Streptophyta</taxon>
        <taxon>Embryophyta</taxon>
        <taxon>Tracheophyta</taxon>
        <taxon>Spermatophyta</taxon>
        <taxon>Magnoliopsida</taxon>
        <taxon>eudicotyledons</taxon>
        <taxon>Gunneridae</taxon>
        <taxon>Pentapetalae</taxon>
        <taxon>rosids</taxon>
        <taxon>fabids</taxon>
        <taxon>Fabales</taxon>
        <taxon>Fabaceae</taxon>
        <taxon>Papilionoideae</taxon>
        <taxon>50 kb inversion clade</taxon>
        <taxon>NPAAA clade</taxon>
        <taxon>indigoferoid/millettioid clade</taxon>
        <taxon>Phaseoleae</taxon>
        <taxon>Canavalia</taxon>
    </lineage>
</organism>
<dbReference type="InterPro" id="IPR000626">
    <property type="entry name" value="Ubiquitin-like_dom"/>
</dbReference>
<dbReference type="Gene3D" id="3.10.20.90">
    <property type="entry name" value="Phosphatidylinositol 3-kinase Catalytic Subunit, Chain A, domain 1"/>
    <property type="match status" value="1"/>
</dbReference>
<evidence type="ECO:0000259" key="4">
    <source>
        <dbReference type="PROSITE" id="PS50053"/>
    </source>
</evidence>
<keyword evidence="7" id="KW-1185">Reference proteome</keyword>
<dbReference type="SUPFAM" id="SSF54236">
    <property type="entry name" value="Ubiquitin-like"/>
    <property type="match status" value="1"/>
</dbReference>
<dbReference type="GO" id="GO:0000774">
    <property type="term" value="F:adenyl-nucleotide exchange factor activity"/>
    <property type="evidence" value="ECO:0007669"/>
    <property type="project" value="TreeGrafter"/>
</dbReference>
<feature type="domain" description="BAG" evidence="5">
    <location>
        <begin position="167"/>
        <end position="245"/>
    </location>
</feature>
<evidence type="ECO:0008006" key="8">
    <source>
        <dbReference type="Google" id="ProtNLM"/>
    </source>
</evidence>
<dbReference type="GO" id="GO:0005737">
    <property type="term" value="C:cytoplasm"/>
    <property type="evidence" value="ECO:0007669"/>
    <property type="project" value="TreeGrafter"/>
</dbReference>
<feature type="domain" description="Ubiquitin-like" evidence="4">
    <location>
        <begin position="72"/>
        <end position="142"/>
    </location>
</feature>
<dbReference type="PANTHER" id="PTHR12329">
    <property type="entry name" value="BCL2-ASSOCIATED ATHANOGENE"/>
    <property type="match status" value="1"/>
</dbReference>
<dbReference type="Proteomes" id="UP001367508">
    <property type="component" value="Unassembled WGS sequence"/>
</dbReference>
<dbReference type="InterPro" id="IPR029071">
    <property type="entry name" value="Ubiquitin-like_domsf"/>
</dbReference>
<dbReference type="PROSITE" id="PS51035">
    <property type="entry name" value="BAG"/>
    <property type="match status" value="1"/>
</dbReference>
<feature type="coiled-coil region" evidence="2">
    <location>
        <begin position="161"/>
        <end position="188"/>
    </location>
</feature>
<dbReference type="PANTHER" id="PTHR12329:SF46">
    <property type="entry name" value="BCL-2-ASSOCIATED ATHANOGENE PROTEIN"/>
    <property type="match status" value="1"/>
</dbReference>
<dbReference type="Pfam" id="PF02179">
    <property type="entry name" value="BAG"/>
    <property type="match status" value="1"/>
</dbReference>
<evidence type="ECO:0000256" key="1">
    <source>
        <dbReference type="ARBA" id="ARBA00023186"/>
    </source>
</evidence>
<feature type="region of interest" description="Disordered" evidence="3">
    <location>
        <begin position="47"/>
        <end position="72"/>
    </location>
</feature>
<dbReference type="SMART" id="SM00264">
    <property type="entry name" value="BAG"/>
    <property type="match status" value="1"/>
</dbReference>
<feature type="region of interest" description="Disordered" evidence="3">
    <location>
        <begin position="269"/>
        <end position="295"/>
    </location>
</feature>
<sequence length="295" mass="32600">MTWTNQCLRKRYNSRLHNPQQLQTTIFASGQAQSTAPLTSLRFSMKNASDSAGEISPEMRSGESGGGGGPRPTIKINVSYGSSHHELHLPAQSTFGDVKKLLVDKTGLEPEAQRLFFRGMEKDDKEHLHLEGVKDKSKILLLEGTASKERKLEETRKQNEMSKASEAIAGVRAEVDKLSNRVTALEVAINGGNKAPEKEFLVLTELLMSQLLKLDGIEAEGEAKLQRKAEVRRVQSLVDTLDSLKARNSNPFSNSSNAVRVTNQWETFDSGVESSDAPSPTTSSTKITQDWERFD</sequence>
<protein>
    <recommendedName>
        <fullName evidence="8">BAG family molecular chaperone regulator 4</fullName>
    </recommendedName>
</protein>
<dbReference type="EMBL" id="JAYMYQ010000002">
    <property type="protein sequence ID" value="KAK7349780.1"/>
    <property type="molecule type" value="Genomic_DNA"/>
</dbReference>
<dbReference type="InterPro" id="IPR039773">
    <property type="entry name" value="BAG_chaperone_regulator"/>
</dbReference>
<dbReference type="InterPro" id="IPR036533">
    <property type="entry name" value="BAG_dom_sf"/>
</dbReference>
<dbReference type="PROSITE" id="PS50053">
    <property type="entry name" value="UBIQUITIN_2"/>
    <property type="match status" value="1"/>
</dbReference>
<dbReference type="Pfam" id="PF00240">
    <property type="entry name" value="ubiquitin"/>
    <property type="match status" value="1"/>
</dbReference>
<reference evidence="6 7" key="1">
    <citation type="submission" date="2024-01" db="EMBL/GenBank/DDBJ databases">
        <title>The genomes of 5 underutilized Papilionoideae crops provide insights into root nodulation and disease resistanc.</title>
        <authorList>
            <person name="Jiang F."/>
        </authorList>
    </citation>
    <scope>NUCLEOTIDE SEQUENCE [LARGE SCALE GENOMIC DNA]</scope>
    <source>
        <strain evidence="6">LVBAO_FW01</strain>
        <tissue evidence="6">Leaves</tissue>
    </source>
</reference>
<evidence type="ECO:0000313" key="7">
    <source>
        <dbReference type="Proteomes" id="UP001367508"/>
    </source>
</evidence>
<comment type="caution">
    <text evidence="6">The sequence shown here is derived from an EMBL/GenBank/DDBJ whole genome shotgun (WGS) entry which is preliminary data.</text>
</comment>
<dbReference type="Gene3D" id="1.20.58.120">
    <property type="entry name" value="BAG domain"/>
    <property type="match status" value="1"/>
</dbReference>
<dbReference type="InterPro" id="IPR003103">
    <property type="entry name" value="BAG_domain"/>
</dbReference>
<accession>A0AAN9M7M2</accession>
<dbReference type="SUPFAM" id="SSF63491">
    <property type="entry name" value="BAG domain"/>
    <property type="match status" value="1"/>
</dbReference>